<dbReference type="AlphaFoldDB" id="A0A158IVB4"/>
<dbReference type="EMBL" id="FCOL02000014">
    <property type="protein sequence ID" value="SAL59981.1"/>
    <property type="molecule type" value="Genomic_DNA"/>
</dbReference>
<evidence type="ECO:0000256" key="1">
    <source>
        <dbReference type="SAM" id="Phobius"/>
    </source>
</evidence>
<proteinExistence type="predicted"/>
<dbReference type="InterPro" id="IPR014729">
    <property type="entry name" value="Rossmann-like_a/b/a_fold"/>
</dbReference>
<sequence>MFRMQGPLVSQRTCALVLVALLLFVVALFAVCRGRRVQVLLAGGVVFWLLGSWLAGPLVSIAQSGYDAPVEPRMAPRMAFILLGGGTEFDESERLVPQAESMPRIEAALALYEVCRRTETVCKVFVSGGDAQRHGQTEADVYAPYLLKGGVERSDLVLENTSLDTYDNARNVDELLRQDRYDGMVLITSSLHMRRAVLTFAAFGLHPQPFVSSVRNPPSWWLPHPEGWFDSEDALYELVGVVRFYVWRWLGLY</sequence>
<dbReference type="GO" id="GO:0005886">
    <property type="term" value="C:plasma membrane"/>
    <property type="evidence" value="ECO:0007669"/>
    <property type="project" value="TreeGrafter"/>
</dbReference>
<dbReference type="Gene3D" id="3.40.50.620">
    <property type="entry name" value="HUPs"/>
    <property type="match status" value="1"/>
</dbReference>
<dbReference type="InterPro" id="IPR003848">
    <property type="entry name" value="DUF218"/>
</dbReference>
<gene>
    <name evidence="3" type="ORF">AWB67_02895</name>
</gene>
<protein>
    <recommendedName>
        <fullName evidence="2">DUF218 domain-containing protein</fullName>
    </recommendedName>
</protein>
<dbReference type="PANTHER" id="PTHR30336">
    <property type="entry name" value="INNER MEMBRANE PROTEIN, PROBABLE PERMEASE"/>
    <property type="match status" value="1"/>
</dbReference>
<accession>A0A158IVB4</accession>
<comment type="caution">
    <text evidence="3">The sequence shown here is derived from an EMBL/GenBank/DDBJ whole genome shotgun (WGS) entry which is preliminary data.</text>
</comment>
<keyword evidence="1" id="KW-1133">Transmembrane helix</keyword>
<keyword evidence="1" id="KW-0472">Membrane</keyword>
<organism evidence="3 4">
    <name type="scientific">Caballeronia terrestris</name>
    <dbReference type="NCBI Taxonomy" id="1226301"/>
    <lineage>
        <taxon>Bacteria</taxon>
        <taxon>Pseudomonadati</taxon>
        <taxon>Pseudomonadota</taxon>
        <taxon>Betaproteobacteria</taxon>
        <taxon>Burkholderiales</taxon>
        <taxon>Burkholderiaceae</taxon>
        <taxon>Caballeronia</taxon>
    </lineage>
</organism>
<feature type="domain" description="DUF218" evidence="2">
    <location>
        <begin position="79"/>
        <end position="240"/>
    </location>
</feature>
<keyword evidence="1" id="KW-0812">Transmembrane</keyword>
<reference evidence="3" key="1">
    <citation type="submission" date="2016-01" db="EMBL/GenBank/DDBJ databases">
        <authorList>
            <person name="Peeters C."/>
        </authorList>
    </citation>
    <scope>NUCLEOTIDE SEQUENCE [LARGE SCALE GENOMIC DNA]</scope>
    <source>
        <strain evidence="3">LMG 22937</strain>
    </source>
</reference>
<evidence type="ECO:0000313" key="4">
    <source>
        <dbReference type="Proteomes" id="UP000054925"/>
    </source>
</evidence>
<feature type="transmembrane region" description="Helical" evidence="1">
    <location>
        <begin position="39"/>
        <end position="59"/>
    </location>
</feature>
<dbReference type="Proteomes" id="UP000054925">
    <property type="component" value="Unassembled WGS sequence"/>
</dbReference>
<keyword evidence="4" id="KW-1185">Reference proteome</keyword>
<dbReference type="GO" id="GO:0000270">
    <property type="term" value="P:peptidoglycan metabolic process"/>
    <property type="evidence" value="ECO:0007669"/>
    <property type="project" value="TreeGrafter"/>
</dbReference>
<dbReference type="InterPro" id="IPR051599">
    <property type="entry name" value="Cell_Envelope_Assoc"/>
</dbReference>
<dbReference type="Pfam" id="PF02698">
    <property type="entry name" value="DUF218"/>
    <property type="match status" value="1"/>
</dbReference>
<dbReference type="GO" id="GO:0043164">
    <property type="term" value="P:Gram-negative-bacterium-type cell wall biogenesis"/>
    <property type="evidence" value="ECO:0007669"/>
    <property type="project" value="TreeGrafter"/>
</dbReference>
<dbReference type="PANTHER" id="PTHR30336:SF4">
    <property type="entry name" value="ENVELOPE BIOGENESIS FACTOR ELYC"/>
    <property type="match status" value="1"/>
</dbReference>
<evidence type="ECO:0000259" key="2">
    <source>
        <dbReference type="Pfam" id="PF02698"/>
    </source>
</evidence>
<evidence type="ECO:0000313" key="3">
    <source>
        <dbReference type="EMBL" id="SAL59981.1"/>
    </source>
</evidence>
<name>A0A158IVB4_9BURK</name>
<dbReference type="CDD" id="cd06259">
    <property type="entry name" value="YdcF-like"/>
    <property type="match status" value="1"/>
</dbReference>